<sequence length="234" mass="26076">MKILGIDTSTRFCSLGLIEEDSVLIEYTLNNSKKKHSSILIPTIKDMLERINLTLPDIDGIAVSLGPGSFTGLRVGLGVAKGLSYACSLPLLGIPTLDALAFSLKEIPYLICPILEAKRDEIYDVVFRGGNKLSKVLDYKCEDIYNLVVRVSLLKEKVIFLSESIKKYQDIIKEKMGKDALFINPQVLLSKGVNIAFLGLEKLKKGKGDDIFTLSPFYLRKSEAEINWEKKSDK</sequence>
<dbReference type="Gene3D" id="3.30.420.40">
    <property type="match status" value="2"/>
</dbReference>
<reference evidence="2 6" key="1">
    <citation type="journal article" date="2016" name="Environ. Microbiol.">
        <title>Genomic resolution of a cold subsurface aquifer community provides metabolic insights for novel microbes adapted to high CO concentrations.</title>
        <authorList>
            <person name="Probst A.J."/>
            <person name="Castelle C.J."/>
            <person name="Singh A."/>
            <person name="Brown C.T."/>
            <person name="Anantharaman K."/>
            <person name="Sharon I."/>
            <person name="Hug L.A."/>
            <person name="Burstein D."/>
            <person name="Emerson J.B."/>
            <person name="Thomas B.C."/>
            <person name="Banfield J.F."/>
        </authorList>
    </citation>
    <scope>NUCLEOTIDE SEQUENCE [LARGE SCALE GENOMIC DNA]</scope>
    <source>
        <strain evidence="2">CG2_30_33_13</strain>
    </source>
</reference>
<accession>A0A2M7PU63</accession>
<reference evidence="7 8" key="3">
    <citation type="submission" date="2017-09" db="EMBL/GenBank/DDBJ databases">
        <title>Depth-based differentiation of microbial function through sediment-hosted aquifers and enrichment of novel symbionts in the deep terrestrial subsurface.</title>
        <authorList>
            <person name="Probst A.J."/>
            <person name="Ladd B."/>
            <person name="Jarett J.K."/>
            <person name="Geller-Mcgrath D.E."/>
            <person name="Sieber C.M."/>
            <person name="Emerson J.B."/>
            <person name="Anantharaman K."/>
            <person name="Thomas B.C."/>
            <person name="Malmstrom R."/>
            <person name="Stieglmeier M."/>
            <person name="Klingl A."/>
            <person name="Woyke T."/>
            <person name="Ryan C.M."/>
            <person name="Banfield J.F."/>
        </authorList>
    </citation>
    <scope>NUCLEOTIDE SEQUENCE [LARGE SCALE GENOMIC DNA]</scope>
    <source>
        <strain evidence="4">CG_4_10_14_3_um_filter_34_13</strain>
        <strain evidence="5">CG_4_9_14_3_um_filter_33_16</strain>
    </source>
</reference>
<keyword evidence="2" id="KW-0808">Transferase</keyword>
<accession>A0A2M7K6C8</accession>
<evidence type="ECO:0000313" key="4">
    <source>
        <dbReference type="EMBL" id="PIY33874.1"/>
    </source>
</evidence>
<dbReference type="Proteomes" id="UP000230646">
    <property type="component" value="Unassembled WGS sequence"/>
</dbReference>
<dbReference type="InterPro" id="IPR043129">
    <property type="entry name" value="ATPase_NBD"/>
</dbReference>
<dbReference type="STRING" id="1805029.AUK42_06510"/>
<evidence type="ECO:0000313" key="3">
    <source>
        <dbReference type="EMBL" id="PIX33689.1"/>
    </source>
</evidence>
<dbReference type="InterPro" id="IPR022496">
    <property type="entry name" value="T6A_TsaB"/>
</dbReference>
<dbReference type="PANTHER" id="PTHR11735:SF11">
    <property type="entry name" value="TRNA THREONYLCARBAMOYLADENOSINE BIOSYNTHESIS PROTEIN TSAB"/>
    <property type="match status" value="1"/>
</dbReference>
<evidence type="ECO:0000313" key="8">
    <source>
        <dbReference type="Proteomes" id="UP000230646"/>
    </source>
</evidence>
<evidence type="ECO:0000313" key="6">
    <source>
        <dbReference type="Proteomes" id="UP000182763"/>
    </source>
</evidence>
<dbReference type="GO" id="GO:0005829">
    <property type="term" value="C:cytosol"/>
    <property type="evidence" value="ECO:0007669"/>
    <property type="project" value="TreeGrafter"/>
</dbReference>
<dbReference type="InterPro" id="IPR000905">
    <property type="entry name" value="Gcp-like_dom"/>
</dbReference>
<dbReference type="RefSeq" id="WP_406606665.1">
    <property type="nucleotide sequence ID" value="NZ_PFKO01000018.1"/>
</dbReference>
<dbReference type="GO" id="GO:0002949">
    <property type="term" value="P:tRNA threonylcarbamoyladenosine modification"/>
    <property type="evidence" value="ECO:0007669"/>
    <property type="project" value="InterPro"/>
</dbReference>
<reference evidence="3" key="2">
    <citation type="submission" date="2017-09" db="EMBL/GenBank/DDBJ databases">
        <title>Depth-based differentiation of microbial function through sediment-hosted aquifers and enrichment of novel symbionts in the deep terrestrial subsurface.</title>
        <authorList>
            <person name="Probst A.J."/>
            <person name="Ladd B."/>
            <person name="Jarett J.K."/>
            <person name="Geller-Mcgrath D.E."/>
            <person name="Sieber C.M.K."/>
            <person name="Emerson J.B."/>
            <person name="Anantharaman K."/>
            <person name="Thomas B.C."/>
            <person name="Malmstrom R."/>
            <person name="Stieglmeier M."/>
            <person name="Klingl A."/>
            <person name="Woyke T."/>
            <person name="Ryan C.M."/>
            <person name="Banfield J.F."/>
        </authorList>
    </citation>
    <scope>NUCLEOTIDE SEQUENCE</scope>
    <source>
        <strain evidence="3">CG_4_8_14_3_um_filter_34_18</strain>
    </source>
</reference>
<dbReference type="AlphaFoldDB" id="A0A1J5G5V6"/>
<accession>A0A1J5G5V6</accession>
<dbReference type="Proteomes" id="UP000228560">
    <property type="component" value="Unassembled WGS sequence"/>
</dbReference>
<dbReference type="EMBL" id="PFKO01000018">
    <property type="protein sequence ID" value="PIY33874.1"/>
    <property type="molecule type" value="Genomic_DNA"/>
</dbReference>
<protein>
    <submittedName>
        <fullName evidence="2">tRNA (Adenosine(37)-N6)-threonylcarbamoyltransferase complex dimerization subunit type 1 TsaB</fullName>
    </submittedName>
</protein>
<dbReference type="Proteomes" id="UP000182763">
    <property type="component" value="Unassembled WGS sequence"/>
</dbReference>
<evidence type="ECO:0000313" key="7">
    <source>
        <dbReference type="Proteomes" id="UP000228560"/>
    </source>
</evidence>
<dbReference type="PANTHER" id="PTHR11735">
    <property type="entry name" value="TRNA N6-ADENOSINE THREONYLCARBAMOYLTRANSFERASE"/>
    <property type="match status" value="1"/>
</dbReference>
<accession>A0A2M8C8T0</accession>
<dbReference type="EMBL" id="PFIP01000133">
    <property type="protein sequence ID" value="PIX33689.1"/>
    <property type="molecule type" value="Genomic_DNA"/>
</dbReference>
<organism evidence="2 6">
    <name type="scientific">Candidatus Infernicultor aquiphilus</name>
    <dbReference type="NCBI Taxonomy" id="1805029"/>
    <lineage>
        <taxon>Bacteria</taxon>
        <taxon>Pseudomonadati</taxon>
        <taxon>Atribacterota</taxon>
        <taxon>Candidatus Phoenicimicrobiia</taxon>
        <taxon>Candidatus Pheonicimicrobiales</taxon>
        <taxon>Candidatus Phoenicimicrobiaceae</taxon>
        <taxon>Candidatus Infernicultor</taxon>
    </lineage>
</organism>
<dbReference type="EMBL" id="MNYY01000128">
    <property type="protein sequence ID" value="OIP68033.1"/>
    <property type="molecule type" value="Genomic_DNA"/>
</dbReference>
<feature type="domain" description="Gcp-like" evidence="1">
    <location>
        <begin position="32"/>
        <end position="228"/>
    </location>
</feature>
<evidence type="ECO:0000313" key="2">
    <source>
        <dbReference type="EMBL" id="OIP68033.1"/>
    </source>
</evidence>
<dbReference type="Pfam" id="PF00814">
    <property type="entry name" value="TsaD"/>
    <property type="match status" value="1"/>
</dbReference>
<proteinExistence type="predicted"/>
<dbReference type="NCBIfam" id="TIGR03725">
    <property type="entry name" value="T6A_YeaZ"/>
    <property type="match status" value="1"/>
</dbReference>
<name>A0A1J5G5V6_9BACT</name>
<evidence type="ECO:0000259" key="1">
    <source>
        <dbReference type="Pfam" id="PF00814"/>
    </source>
</evidence>
<evidence type="ECO:0000313" key="5">
    <source>
        <dbReference type="EMBL" id="PJB55438.1"/>
    </source>
</evidence>
<dbReference type="EMBL" id="PFTV01000209">
    <property type="protein sequence ID" value="PJB55438.1"/>
    <property type="molecule type" value="Genomic_DNA"/>
</dbReference>
<dbReference type="GO" id="GO:0016740">
    <property type="term" value="F:transferase activity"/>
    <property type="evidence" value="ECO:0007669"/>
    <property type="project" value="UniProtKB-KW"/>
</dbReference>
<dbReference type="CDD" id="cd24032">
    <property type="entry name" value="ASKHA_NBD_TsaB"/>
    <property type="match status" value="1"/>
</dbReference>
<gene>
    <name evidence="3" type="primary">tsaB</name>
    <name evidence="2" type="ORF">AUK42_06510</name>
    <name evidence="5" type="ORF">CO097_08175</name>
    <name evidence="4" type="ORF">COZ07_00500</name>
    <name evidence="3" type="ORF">COZ58_06685</name>
</gene>
<comment type="caution">
    <text evidence="2">The sequence shown here is derived from an EMBL/GenBank/DDBJ whole genome shotgun (WGS) entry which is preliminary data.</text>
</comment>
<dbReference type="SUPFAM" id="SSF53067">
    <property type="entry name" value="Actin-like ATPase domain"/>
    <property type="match status" value="1"/>
</dbReference>
<dbReference type="Proteomes" id="UP000231493">
    <property type="component" value="Unassembled WGS sequence"/>
</dbReference>